<dbReference type="OrthoDB" id="75501at2759"/>
<evidence type="ECO:0000256" key="1">
    <source>
        <dbReference type="SAM" id="MobiDB-lite"/>
    </source>
</evidence>
<feature type="chain" id="PRO_5036355514" evidence="2">
    <location>
        <begin position="20"/>
        <end position="347"/>
    </location>
</feature>
<evidence type="ECO:0000313" key="5">
    <source>
        <dbReference type="Proteomes" id="UP000332933"/>
    </source>
</evidence>
<feature type="region of interest" description="Disordered" evidence="1">
    <location>
        <begin position="244"/>
        <end position="319"/>
    </location>
</feature>
<evidence type="ECO:0000256" key="2">
    <source>
        <dbReference type="SAM" id="SignalP"/>
    </source>
</evidence>
<sequence>MRMQRLLAFGALMAASVISDTPSAPIMDPPVLPLVMGTVVSAYKPLLADFAKKSLPATVGNCSDANPPAPCLDMGYLLAQTSSLYAIKARWITGLNTISVGDINFSVDDKTGAATLDVVLGFVNLPLSLRIDACLGGACTTFSDGTSACCGGPKTFAMTATVACSESYPFLRNFTLTKIQIRPSIDLMFPVNGKPTSLFDVTKPVEAGLNATAAAFVQKQGLDMLNAQIQTLFGNKIYCTQASKDASTPSPTSAPVPTTASPTVSASTPSPNALITSSPSSSTSSSNGPTAAPGTASSTDAADAPATSVPRGGGSTPQATAAKSSALASLCPTFLVILLAALNCLLQ</sequence>
<dbReference type="EMBL" id="CAADRA010005592">
    <property type="protein sequence ID" value="VFT91521.1"/>
    <property type="molecule type" value="Genomic_DNA"/>
</dbReference>
<dbReference type="AlphaFoldDB" id="A0A485L1D2"/>
<dbReference type="EMBL" id="VJMH01005571">
    <property type="protein sequence ID" value="KAF0694406.1"/>
    <property type="molecule type" value="Genomic_DNA"/>
</dbReference>
<accession>A0A485L1D2</accession>
<keyword evidence="5" id="KW-1185">Reference proteome</keyword>
<keyword evidence="2" id="KW-0732">Signal</keyword>
<protein>
    <submittedName>
        <fullName evidence="4">Aste57867_14703 protein</fullName>
    </submittedName>
</protein>
<proteinExistence type="predicted"/>
<feature type="signal peptide" evidence="2">
    <location>
        <begin position="1"/>
        <end position="19"/>
    </location>
</feature>
<dbReference type="Proteomes" id="UP000332933">
    <property type="component" value="Unassembled WGS sequence"/>
</dbReference>
<reference evidence="4 5" key="1">
    <citation type="submission" date="2019-03" db="EMBL/GenBank/DDBJ databases">
        <authorList>
            <person name="Gaulin E."/>
            <person name="Dumas B."/>
        </authorList>
    </citation>
    <scope>NUCLEOTIDE SEQUENCE [LARGE SCALE GENOMIC DNA]</scope>
    <source>
        <strain evidence="4">CBS 568.67</strain>
    </source>
</reference>
<gene>
    <name evidence="4" type="primary">Aste57867_14703</name>
    <name evidence="3" type="ORF">As57867_014648</name>
    <name evidence="4" type="ORF">ASTE57867_14703</name>
</gene>
<organism evidence="4 5">
    <name type="scientific">Aphanomyces stellatus</name>
    <dbReference type="NCBI Taxonomy" id="120398"/>
    <lineage>
        <taxon>Eukaryota</taxon>
        <taxon>Sar</taxon>
        <taxon>Stramenopiles</taxon>
        <taxon>Oomycota</taxon>
        <taxon>Saprolegniomycetes</taxon>
        <taxon>Saprolegniales</taxon>
        <taxon>Verrucalvaceae</taxon>
        <taxon>Aphanomyces</taxon>
    </lineage>
</organism>
<feature type="compositionally biased region" description="Low complexity" evidence="1">
    <location>
        <begin position="246"/>
        <end position="308"/>
    </location>
</feature>
<name>A0A485L1D2_9STRA</name>
<evidence type="ECO:0000313" key="4">
    <source>
        <dbReference type="EMBL" id="VFT91521.1"/>
    </source>
</evidence>
<evidence type="ECO:0000313" key="3">
    <source>
        <dbReference type="EMBL" id="KAF0694406.1"/>
    </source>
</evidence>
<reference evidence="3" key="2">
    <citation type="submission" date="2019-06" db="EMBL/GenBank/DDBJ databases">
        <title>Genomics analysis of Aphanomyces spp. identifies a new class of oomycete effector associated with host adaptation.</title>
        <authorList>
            <person name="Gaulin E."/>
        </authorList>
    </citation>
    <scope>NUCLEOTIDE SEQUENCE</scope>
    <source>
        <strain evidence="3">CBS 578.67</strain>
    </source>
</reference>